<dbReference type="AlphaFoldDB" id="A0A919MLZ6"/>
<proteinExistence type="predicted"/>
<name>A0A919MLZ6_9ACTN</name>
<gene>
    <name evidence="1" type="ORF">Afe05nite_45620</name>
</gene>
<dbReference type="EMBL" id="BOMM01000040">
    <property type="protein sequence ID" value="GIE12722.1"/>
    <property type="molecule type" value="Genomic_DNA"/>
</dbReference>
<protein>
    <submittedName>
        <fullName evidence="1">Uncharacterized protein</fullName>
    </submittedName>
</protein>
<keyword evidence="2" id="KW-1185">Reference proteome</keyword>
<reference evidence="1" key="1">
    <citation type="submission" date="2021-01" db="EMBL/GenBank/DDBJ databases">
        <title>Whole genome shotgun sequence of Actinoplanes ferrugineus NBRC 15555.</title>
        <authorList>
            <person name="Komaki H."/>
            <person name="Tamura T."/>
        </authorList>
    </citation>
    <scope>NUCLEOTIDE SEQUENCE</scope>
    <source>
        <strain evidence="1">NBRC 15555</strain>
    </source>
</reference>
<comment type="caution">
    <text evidence="1">The sequence shown here is derived from an EMBL/GenBank/DDBJ whole genome shotgun (WGS) entry which is preliminary data.</text>
</comment>
<accession>A0A919MLZ6</accession>
<organism evidence="1 2">
    <name type="scientific">Paractinoplanes ferrugineus</name>
    <dbReference type="NCBI Taxonomy" id="113564"/>
    <lineage>
        <taxon>Bacteria</taxon>
        <taxon>Bacillati</taxon>
        <taxon>Actinomycetota</taxon>
        <taxon>Actinomycetes</taxon>
        <taxon>Micromonosporales</taxon>
        <taxon>Micromonosporaceae</taxon>
        <taxon>Paractinoplanes</taxon>
    </lineage>
</organism>
<dbReference type="Proteomes" id="UP000598174">
    <property type="component" value="Unassembled WGS sequence"/>
</dbReference>
<evidence type="ECO:0000313" key="2">
    <source>
        <dbReference type="Proteomes" id="UP000598174"/>
    </source>
</evidence>
<evidence type="ECO:0000313" key="1">
    <source>
        <dbReference type="EMBL" id="GIE12722.1"/>
    </source>
</evidence>
<sequence>MRGHVYGYEITMSSPIDEDAPALATVAARSVELLSDATGPEVGYPGLTGTGDVEDVLAALNRMAGDLQQTATQLKRYLDDEFAAGHLTRAPGSNGQNAETVAAARQALTDVQENARTLARLLTTAETAMLALRPGS</sequence>